<evidence type="ECO:0000259" key="2">
    <source>
        <dbReference type="Pfam" id="PF04909"/>
    </source>
</evidence>
<dbReference type="KEGG" id="tvr:TVD_08385"/>
<feature type="chain" id="PRO_5002553890" evidence="1">
    <location>
        <begin position="26"/>
        <end position="277"/>
    </location>
</feature>
<dbReference type="InterPro" id="IPR006680">
    <property type="entry name" value="Amidohydro-rel"/>
</dbReference>
<dbReference type="SUPFAM" id="SSF51556">
    <property type="entry name" value="Metallo-dependent hydrolases"/>
    <property type="match status" value="1"/>
</dbReference>
<dbReference type="EMBL" id="CP011367">
    <property type="protein sequence ID" value="AKJ95375.1"/>
    <property type="molecule type" value="Genomic_DNA"/>
</dbReference>
<dbReference type="Pfam" id="PF04909">
    <property type="entry name" value="Amidohydro_2"/>
    <property type="match status" value="1"/>
</dbReference>
<reference evidence="3 4" key="1">
    <citation type="submission" date="2015-04" db="EMBL/GenBank/DDBJ databases">
        <title>Complete Sequence for the Genome of the Thioalkalivibrio versutus D301.</title>
        <authorList>
            <person name="Mu T."/>
            <person name="Zhou J."/>
            <person name="Xu X."/>
        </authorList>
    </citation>
    <scope>NUCLEOTIDE SEQUENCE [LARGE SCALE GENOMIC DNA]</scope>
    <source>
        <strain evidence="3 4">D301</strain>
    </source>
</reference>
<dbReference type="PATRIC" id="fig|106634.4.peg.1715"/>
<keyword evidence="1" id="KW-0732">Signal</keyword>
<evidence type="ECO:0000313" key="3">
    <source>
        <dbReference type="EMBL" id="AKJ95375.1"/>
    </source>
</evidence>
<evidence type="ECO:0000313" key="4">
    <source>
        <dbReference type="Proteomes" id="UP000064201"/>
    </source>
</evidence>
<dbReference type="Proteomes" id="UP000064201">
    <property type="component" value="Chromosome"/>
</dbReference>
<organism evidence="3 4">
    <name type="scientific">Thioalkalivibrio versutus</name>
    <dbReference type="NCBI Taxonomy" id="106634"/>
    <lineage>
        <taxon>Bacteria</taxon>
        <taxon>Pseudomonadati</taxon>
        <taxon>Pseudomonadota</taxon>
        <taxon>Gammaproteobacteria</taxon>
        <taxon>Chromatiales</taxon>
        <taxon>Ectothiorhodospiraceae</taxon>
        <taxon>Thioalkalivibrio</taxon>
    </lineage>
</organism>
<dbReference type="AlphaFoldDB" id="A0A0G3G2E1"/>
<feature type="domain" description="Amidohydrolase-related" evidence="2">
    <location>
        <begin position="129"/>
        <end position="275"/>
    </location>
</feature>
<name>A0A0G3G2E1_9GAMM</name>
<sequence>MHHRLHRSLLGATLGLALPFTVASAEPPIFDAHLHYRPAVAEIFGISDVGRTLASNDVRSAIVMSTEGGLIRRLQAGSDTRIVPFLEVSHRLGKKMDWMHVEDLGARIADMLDESDVAWRGLGEFHILADDRFGPGFEQLLDLAVARDLTIMIHGDPAVIDHAYATHPEVRILWAHAGSYAYPPLVQDYLERHPRMNMDLSMRNPRINPGGQIDDDWFELFLTHPDRFMIGVDTFTTTRWEQYTHLKDETRAWLDQLPDNVARAIAFENGERLFPAQ</sequence>
<dbReference type="GO" id="GO:0016787">
    <property type="term" value="F:hydrolase activity"/>
    <property type="evidence" value="ECO:0007669"/>
    <property type="project" value="UniProtKB-KW"/>
</dbReference>
<proteinExistence type="predicted"/>
<dbReference type="OrthoDB" id="3982782at2"/>
<dbReference type="Gene3D" id="3.20.20.140">
    <property type="entry name" value="Metal-dependent hydrolases"/>
    <property type="match status" value="1"/>
</dbReference>
<accession>A0A0G3G2E1</accession>
<gene>
    <name evidence="3" type="ORF">TVD_08385</name>
</gene>
<evidence type="ECO:0000256" key="1">
    <source>
        <dbReference type="SAM" id="SignalP"/>
    </source>
</evidence>
<keyword evidence="4" id="KW-1185">Reference proteome</keyword>
<keyword evidence="3" id="KW-0378">Hydrolase</keyword>
<feature type="signal peptide" evidence="1">
    <location>
        <begin position="1"/>
        <end position="25"/>
    </location>
</feature>
<dbReference type="RefSeq" id="WP_047251349.1">
    <property type="nucleotide sequence ID" value="NZ_CP011367.1"/>
</dbReference>
<protein>
    <submittedName>
        <fullName evidence="3">Amidohydrolase</fullName>
    </submittedName>
</protein>
<dbReference type="InterPro" id="IPR032466">
    <property type="entry name" value="Metal_Hydrolase"/>
</dbReference>